<name>A0ABU0HSN4_9HYPH</name>
<comment type="caution">
    <text evidence="2">The sequence shown here is derived from an EMBL/GenBank/DDBJ whole genome shotgun (WGS) entry which is preliminary data.</text>
</comment>
<dbReference type="InterPro" id="IPR051532">
    <property type="entry name" value="Ester_Hydrolysis_Enzymes"/>
</dbReference>
<dbReference type="SUPFAM" id="SSF52266">
    <property type="entry name" value="SGNH hydrolase"/>
    <property type="match status" value="1"/>
</dbReference>
<organism evidence="2 3">
    <name type="scientific">Methylobacterium persicinum</name>
    <dbReference type="NCBI Taxonomy" id="374426"/>
    <lineage>
        <taxon>Bacteria</taxon>
        <taxon>Pseudomonadati</taxon>
        <taxon>Pseudomonadota</taxon>
        <taxon>Alphaproteobacteria</taxon>
        <taxon>Hyphomicrobiales</taxon>
        <taxon>Methylobacteriaceae</taxon>
        <taxon>Methylobacterium</taxon>
    </lineage>
</organism>
<protein>
    <submittedName>
        <fullName evidence="2">Lysophospholipase L1-like esterase</fullName>
    </submittedName>
</protein>
<dbReference type="InterPro" id="IPR036514">
    <property type="entry name" value="SGNH_hydro_sf"/>
</dbReference>
<gene>
    <name evidence="2" type="ORF">QO016_004855</name>
</gene>
<dbReference type="RefSeq" id="WP_238251089.1">
    <property type="nucleotide sequence ID" value="NZ_BPQX01000048.1"/>
</dbReference>
<dbReference type="Proteomes" id="UP001236369">
    <property type="component" value="Unassembled WGS sequence"/>
</dbReference>
<dbReference type="EMBL" id="JAUSVV010000026">
    <property type="protein sequence ID" value="MDQ0445326.1"/>
    <property type="molecule type" value="Genomic_DNA"/>
</dbReference>
<dbReference type="Gene3D" id="2.60.120.1360">
    <property type="match status" value="1"/>
</dbReference>
<accession>A0ABU0HSN4</accession>
<evidence type="ECO:0000259" key="1">
    <source>
        <dbReference type="Pfam" id="PF13472"/>
    </source>
</evidence>
<dbReference type="PANTHER" id="PTHR30383:SF29">
    <property type="entry name" value="SGNH HYDROLASE-TYPE ESTERASE DOMAIN-CONTAINING PROTEIN"/>
    <property type="match status" value="1"/>
</dbReference>
<keyword evidence="3" id="KW-1185">Reference proteome</keyword>
<dbReference type="PANTHER" id="PTHR30383">
    <property type="entry name" value="THIOESTERASE 1/PROTEASE 1/LYSOPHOSPHOLIPASE L1"/>
    <property type="match status" value="1"/>
</dbReference>
<reference evidence="2 3" key="1">
    <citation type="submission" date="2023-07" db="EMBL/GenBank/DDBJ databases">
        <title>Genomic Encyclopedia of Type Strains, Phase IV (KMG-IV): sequencing the most valuable type-strain genomes for metagenomic binning, comparative biology and taxonomic classification.</title>
        <authorList>
            <person name="Goeker M."/>
        </authorList>
    </citation>
    <scope>NUCLEOTIDE SEQUENCE [LARGE SCALE GENOMIC DNA]</scope>
    <source>
        <strain evidence="2 3">DSM 19562</strain>
    </source>
</reference>
<sequence length="403" mass="43529">MPARFQPVATVGKDAPRIKSSRRGVSILQIGDSHTAADFFTDAARQALRRKFGVGGIGYMSVGTPHPGVRSNLLRVSASPGWTYEAIQRFPHPEVFGLSGFNASTSRQGETLTFSASSLEPYARIEIEVRTEPEGGTIVVEVDDEVRLTTALASTTPGSRMIKILAPAGESTFRKLVLRTGEAKPVTVSAVGIYRDGRGVTYSNVGFPGATVDVVGKLAEGALRNDLGRLSPDIVVLAFGTNEGFDAKLDPAAYQERYRSAVREIRTSVPKARLVMIGPPQGERPLPTCKPEEGKPCPAPGMEKQTAAEGENACPKRPAQLDKVREVQRRIADAERLPFWDWWAIMPGGCGASRWAAADPPLMAKDHVHFTKAGYRRGGESFAAFLEPEIKAMLRGEDAVSND</sequence>
<evidence type="ECO:0000313" key="2">
    <source>
        <dbReference type="EMBL" id="MDQ0445326.1"/>
    </source>
</evidence>
<dbReference type="InterPro" id="IPR013830">
    <property type="entry name" value="SGNH_hydro"/>
</dbReference>
<evidence type="ECO:0000313" key="3">
    <source>
        <dbReference type="Proteomes" id="UP001236369"/>
    </source>
</evidence>
<dbReference type="Pfam" id="PF13472">
    <property type="entry name" value="Lipase_GDSL_2"/>
    <property type="match status" value="1"/>
</dbReference>
<proteinExistence type="predicted"/>
<dbReference type="Gene3D" id="3.40.50.1110">
    <property type="entry name" value="SGNH hydrolase"/>
    <property type="match status" value="1"/>
</dbReference>
<feature type="domain" description="SGNH hydrolase-type esterase" evidence="1">
    <location>
        <begin position="200"/>
        <end position="377"/>
    </location>
</feature>